<dbReference type="InterPro" id="IPR001810">
    <property type="entry name" value="F-box_dom"/>
</dbReference>
<evidence type="ECO:0000256" key="1">
    <source>
        <dbReference type="ARBA" id="ARBA00022574"/>
    </source>
</evidence>
<dbReference type="InterPro" id="IPR036322">
    <property type="entry name" value="WD40_repeat_dom_sf"/>
</dbReference>
<dbReference type="InterPro" id="IPR015943">
    <property type="entry name" value="WD40/YVTN_repeat-like_dom_sf"/>
</dbReference>
<dbReference type="Pfam" id="PF12937">
    <property type="entry name" value="F-box-like"/>
    <property type="match status" value="1"/>
</dbReference>
<dbReference type="AlphaFoldDB" id="A0A4S4L934"/>
<evidence type="ECO:0000259" key="6">
    <source>
        <dbReference type="PROSITE" id="PS50181"/>
    </source>
</evidence>
<evidence type="ECO:0000256" key="2">
    <source>
        <dbReference type="ARBA" id="ARBA00022737"/>
    </source>
</evidence>
<feature type="repeat" description="WD" evidence="4">
    <location>
        <begin position="451"/>
        <end position="492"/>
    </location>
</feature>
<protein>
    <recommendedName>
        <fullName evidence="6">F-box domain-containing protein</fullName>
    </recommendedName>
</protein>
<feature type="repeat" description="WD" evidence="4">
    <location>
        <begin position="620"/>
        <end position="659"/>
    </location>
</feature>
<feature type="repeat" description="WD" evidence="4">
    <location>
        <begin position="427"/>
        <end position="450"/>
    </location>
</feature>
<dbReference type="Gene3D" id="1.20.1280.50">
    <property type="match status" value="1"/>
</dbReference>
<reference evidence="7 8" key="1">
    <citation type="submission" date="2019-02" db="EMBL/GenBank/DDBJ databases">
        <title>Genome sequencing of the rare red list fungi Phellinidium pouzarii.</title>
        <authorList>
            <person name="Buettner E."/>
            <person name="Kellner H."/>
        </authorList>
    </citation>
    <scope>NUCLEOTIDE SEQUENCE [LARGE SCALE GENOMIC DNA]</scope>
    <source>
        <strain evidence="7 8">DSM 108285</strain>
    </source>
</reference>
<dbReference type="PROSITE" id="PS00678">
    <property type="entry name" value="WD_REPEATS_1"/>
    <property type="match status" value="2"/>
</dbReference>
<dbReference type="InterPro" id="IPR036047">
    <property type="entry name" value="F-box-like_dom_sf"/>
</dbReference>
<proteinExistence type="predicted"/>
<dbReference type="InterPro" id="IPR001680">
    <property type="entry name" value="WD40_rpt"/>
</dbReference>
<evidence type="ECO:0000256" key="3">
    <source>
        <dbReference type="ARBA" id="ARBA00022786"/>
    </source>
</evidence>
<dbReference type="PROSITE" id="PS50181">
    <property type="entry name" value="FBOX"/>
    <property type="match status" value="1"/>
</dbReference>
<dbReference type="SMART" id="SM00256">
    <property type="entry name" value="FBOX"/>
    <property type="match status" value="1"/>
</dbReference>
<dbReference type="Pfam" id="PF00400">
    <property type="entry name" value="WD40"/>
    <property type="match status" value="6"/>
</dbReference>
<dbReference type="CDD" id="cd00200">
    <property type="entry name" value="WD40"/>
    <property type="match status" value="1"/>
</dbReference>
<dbReference type="PRINTS" id="PR00320">
    <property type="entry name" value="GPROTEINBRPT"/>
</dbReference>
<organism evidence="7 8">
    <name type="scientific">Phellinidium pouzarii</name>
    <dbReference type="NCBI Taxonomy" id="167371"/>
    <lineage>
        <taxon>Eukaryota</taxon>
        <taxon>Fungi</taxon>
        <taxon>Dikarya</taxon>
        <taxon>Basidiomycota</taxon>
        <taxon>Agaricomycotina</taxon>
        <taxon>Agaricomycetes</taxon>
        <taxon>Hymenochaetales</taxon>
        <taxon>Hymenochaetaceae</taxon>
        <taxon>Phellinidium</taxon>
    </lineage>
</organism>
<dbReference type="PROSITE" id="PS50082">
    <property type="entry name" value="WD_REPEATS_2"/>
    <property type="match status" value="5"/>
</dbReference>
<dbReference type="SUPFAM" id="SSF50978">
    <property type="entry name" value="WD40 repeat-like"/>
    <property type="match status" value="1"/>
</dbReference>
<feature type="domain" description="F-box" evidence="6">
    <location>
        <begin position="106"/>
        <end position="153"/>
    </location>
</feature>
<evidence type="ECO:0000256" key="4">
    <source>
        <dbReference type="PROSITE-ProRule" id="PRU00221"/>
    </source>
</evidence>
<sequence length="701" mass="76370">MTAVDEHLSAVDIDPVAAMPNMPGEPSSTIYVPIVSPPTPAPSPRPISSALAPGTADPAHISRLEFSALKSADQALRQQYLAALLSDCTPAELLFVSTTIAPLLKRDFLRDLPVEISLHVIAYIDDAQTLARASRVSRFWNSLLQDEGTWKRACEAAKFEDRLYPGVEIQERPDVDDHATTDVFLRSVPIVDGVAQLSLTELPPESRFKTPMIPSAPFSYRKHFIHSYKTMTNWRRKGRLLNKHRPPSATPDGGVVTSVALDYEWIVVGLASCRIQVFSARTGVLSRTLVGHESGVWAVNLVSAGGHWVDPPASALHMKTTTVPGASTSTSARTGTTDRDQVGMSTDVGAGVWLREAVSKFGESDNMGGPLTFDDIEYHIPDSLRTAIGLDKPRSSRGGLHIPEEHTTPKPSDICCASEGWGNANALVVSGGCDKQLRVWDVKSGYCIYVLEGHTSTIRCLRVLHNRPIAISGSRDATLRVWDIQRGKLLRTLTGHEESVRCLDVCGNQAVSGSYDATCRLWNIDTGECLHVLRGHLHQIYSVAYDGVYIASGGLDTTVRVWNPIDGQCLALLQGHTALVCQLQLTGQTLATGGSDGRVITFSLSSSVQTHSHMNAARRIAAHDSSVTALQLDAHWLVTGGNDGRVRLYDASTGDYVRELTAPSEAVWKVAHKYDKCVVMCRRAGKTVMEIWSFRPSEEDD</sequence>
<feature type="compositionally biased region" description="Low complexity" evidence="5">
    <location>
        <begin position="325"/>
        <end position="335"/>
    </location>
</feature>
<evidence type="ECO:0000313" key="7">
    <source>
        <dbReference type="EMBL" id="THH07957.1"/>
    </source>
</evidence>
<feature type="repeat" description="WD" evidence="4">
    <location>
        <begin position="533"/>
        <end position="563"/>
    </location>
</feature>
<dbReference type="InterPro" id="IPR051075">
    <property type="entry name" value="SCF_subunit_WD-repeat"/>
</dbReference>
<dbReference type="PANTHER" id="PTHR19872">
    <property type="entry name" value="UBIQUITIN LIGASE SPECIFICITY FACTOR/HREP PROTEIN"/>
    <property type="match status" value="1"/>
</dbReference>
<evidence type="ECO:0000313" key="8">
    <source>
        <dbReference type="Proteomes" id="UP000308199"/>
    </source>
</evidence>
<name>A0A4S4L934_9AGAM</name>
<keyword evidence="8" id="KW-1185">Reference proteome</keyword>
<keyword evidence="3" id="KW-0833">Ubl conjugation pathway</keyword>
<dbReference type="OrthoDB" id="190105at2759"/>
<dbReference type="PANTHER" id="PTHR19872:SF9">
    <property type="entry name" value="UBIQUITIN-BINDING SDF UBIQUITIN LIGASE COMPLEX SUBUNIT"/>
    <property type="match status" value="1"/>
</dbReference>
<feature type="repeat" description="WD" evidence="4">
    <location>
        <begin position="493"/>
        <end position="532"/>
    </location>
</feature>
<dbReference type="Gene3D" id="2.130.10.10">
    <property type="entry name" value="YVTN repeat-like/Quinoprotein amine dehydrogenase"/>
    <property type="match status" value="2"/>
</dbReference>
<dbReference type="InterPro" id="IPR019775">
    <property type="entry name" value="WD40_repeat_CS"/>
</dbReference>
<dbReference type="SMART" id="SM00320">
    <property type="entry name" value="WD40"/>
    <property type="match status" value="6"/>
</dbReference>
<dbReference type="PROSITE" id="PS50294">
    <property type="entry name" value="WD_REPEATS_REGION"/>
    <property type="match status" value="3"/>
</dbReference>
<dbReference type="InterPro" id="IPR020472">
    <property type="entry name" value="WD40_PAC1"/>
</dbReference>
<dbReference type="EMBL" id="SGPK01000119">
    <property type="protein sequence ID" value="THH07957.1"/>
    <property type="molecule type" value="Genomic_DNA"/>
</dbReference>
<gene>
    <name evidence="7" type="ORF">EW145_g3022</name>
</gene>
<dbReference type="SUPFAM" id="SSF81383">
    <property type="entry name" value="F-box domain"/>
    <property type="match status" value="1"/>
</dbReference>
<evidence type="ECO:0000256" key="5">
    <source>
        <dbReference type="SAM" id="MobiDB-lite"/>
    </source>
</evidence>
<comment type="caution">
    <text evidence="7">The sequence shown here is derived from an EMBL/GenBank/DDBJ whole genome shotgun (WGS) entry which is preliminary data.</text>
</comment>
<accession>A0A4S4L934</accession>
<feature type="region of interest" description="Disordered" evidence="5">
    <location>
        <begin position="323"/>
        <end position="342"/>
    </location>
</feature>
<keyword evidence="1 4" id="KW-0853">WD repeat</keyword>
<keyword evidence="2" id="KW-0677">Repeat</keyword>
<dbReference type="Proteomes" id="UP000308199">
    <property type="component" value="Unassembled WGS sequence"/>
</dbReference>